<dbReference type="Proteomes" id="UP001064048">
    <property type="component" value="Chromosome 15"/>
</dbReference>
<protein>
    <submittedName>
        <fullName evidence="1">Uncharacterized protein</fullName>
    </submittedName>
</protein>
<dbReference type="EMBL" id="CM046115">
    <property type="protein sequence ID" value="KAI8440827.1"/>
    <property type="molecule type" value="Genomic_DNA"/>
</dbReference>
<proteinExistence type="predicted"/>
<accession>A0ACC0KWH3</accession>
<evidence type="ECO:0000313" key="1">
    <source>
        <dbReference type="EMBL" id="KAI8440827.1"/>
    </source>
</evidence>
<evidence type="ECO:0000313" key="2">
    <source>
        <dbReference type="Proteomes" id="UP001064048"/>
    </source>
</evidence>
<sequence>MISKTILFLSCVLLLIIMFERIQNNIVFTFYFKYEVKESEVAEKLLFRDFLIKFNKSYARGEFEMRYQNFKENLIKIERLNSRSRHATYGVTKFSDWTREELAAMLLPKGVGMCEPRFNKTCPRSPNSNMNKKNKDRMTCCKQRGLTSSNITASSDWWKEENTKRLQRKEMCKCRRSRVIRNPKIEKIPHKLDWRERHAVGPILNQRRCAACWAFSIIGVMESRAFIQNYGFNQLSIQELIDCSFDKEKSKTGCHEGRAIVEALGYLCEKKFKVTTESNYPLTTTVDKLNHAVQIVGYDTTANPPYYILRNSWGADWGENGYAKLAIGGNQCVADIVLGFDDVDSYIKRNIPYLGAAVGRSANRIGGASFNIDGVTYNLAKNIGKNHLHGGIVGFDKVNWTTTVDGNKVIFSYLSKDGEEGYPGDLLTNITYELTDDNHFHVDFMSTTTKKTVVNLTNHSYFNLAGHDSVGGTPFDLRTPKRLGDIISKNEMLFDNNFCVTTFDKQGLHYVSRVVHPPSGRYLEVYSDQPGVQLYTSYYLPAPTDPALIGKGGVGYRRHGAFCLETQNYPDAVHHDNFPNPILKPGGIYRHKVIYSFGAEHSDEPMVVPS</sequence>
<name>A0ACC0KWH3_CHOFU</name>
<gene>
    <name evidence="1" type="ORF">MSG28_009139</name>
</gene>
<comment type="caution">
    <text evidence="1">The sequence shown here is derived from an EMBL/GenBank/DDBJ whole genome shotgun (WGS) entry which is preliminary data.</text>
</comment>
<keyword evidence="2" id="KW-1185">Reference proteome</keyword>
<reference evidence="1 2" key="1">
    <citation type="journal article" date="2022" name="Genome Biol. Evol.">
        <title>The Spruce Budworm Genome: Reconstructing the Evolutionary History of Antifreeze Proteins.</title>
        <authorList>
            <person name="Beliveau C."/>
            <person name="Gagne P."/>
            <person name="Picq S."/>
            <person name="Vernygora O."/>
            <person name="Keeling C.I."/>
            <person name="Pinkney K."/>
            <person name="Doucet D."/>
            <person name="Wen F."/>
            <person name="Johnston J.S."/>
            <person name="Maaroufi H."/>
            <person name="Boyle B."/>
            <person name="Laroche J."/>
            <person name="Dewar K."/>
            <person name="Juretic N."/>
            <person name="Blackburn G."/>
            <person name="Nisole A."/>
            <person name="Brunet B."/>
            <person name="Brandao M."/>
            <person name="Lumley L."/>
            <person name="Duan J."/>
            <person name="Quan G."/>
            <person name="Lucarotti C.J."/>
            <person name="Roe A.D."/>
            <person name="Sperling F.A.H."/>
            <person name="Levesque R.C."/>
            <person name="Cusson M."/>
        </authorList>
    </citation>
    <scope>NUCLEOTIDE SEQUENCE [LARGE SCALE GENOMIC DNA]</scope>
    <source>
        <strain evidence="1">Glfc:IPQL:Cfum</strain>
    </source>
</reference>
<organism evidence="1 2">
    <name type="scientific">Choristoneura fumiferana</name>
    <name type="common">Spruce budworm moth</name>
    <name type="synonym">Archips fumiferana</name>
    <dbReference type="NCBI Taxonomy" id="7141"/>
    <lineage>
        <taxon>Eukaryota</taxon>
        <taxon>Metazoa</taxon>
        <taxon>Ecdysozoa</taxon>
        <taxon>Arthropoda</taxon>
        <taxon>Hexapoda</taxon>
        <taxon>Insecta</taxon>
        <taxon>Pterygota</taxon>
        <taxon>Neoptera</taxon>
        <taxon>Endopterygota</taxon>
        <taxon>Lepidoptera</taxon>
        <taxon>Glossata</taxon>
        <taxon>Ditrysia</taxon>
        <taxon>Tortricoidea</taxon>
        <taxon>Tortricidae</taxon>
        <taxon>Tortricinae</taxon>
        <taxon>Choristoneura</taxon>
    </lineage>
</organism>